<dbReference type="GeneID" id="3259685"/>
<gene>
    <name evidence="1" type="ordered locus">CNI00210</name>
</gene>
<dbReference type="PANTHER" id="PTHR10285">
    <property type="entry name" value="URIDINE KINASE"/>
    <property type="match status" value="1"/>
</dbReference>
<dbReference type="Proteomes" id="UP000002149">
    <property type="component" value="Chromosome 9"/>
</dbReference>
<sequence>MTATAQIPGGVMVQQTAAFVLSQLARHRSSWNKETVCPPLIVGVQGPQGAGKSHLTGLLPAYLEKHYDLRLATMSLDDFYLTHSDQVKLAQSEPDNPLLSGRGPAGTHDLPILEQCLAKLKSINDRVSAKSPTVTKGQSLQLPIYDKSLFKGEGDRSKEVVEVQGPIDVVIFEGWMNGFGPLSNDKLEERYAEAGRQWPSSSLNDPARVMPTILLYSRSTLHSINQNLRQYEVLWDQIDCFVQIRPLDLSYVWSWRLQQEHNMKAKNGGNGMTDEQVRHFINRYMPSYELFQDGIDKETSSWSGKGLRFIVNIQREIVGTESF</sequence>
<accession>Q55NR7</accession>
<dbReference type="KEGG" id="cne:CNI00210"/>
<dbReference type="FunFam" id="3.40.50.300:FF:003579">
    <property type="entry name" value="D-glycerate 3-kinase"/>
    <property type="match status" value="1"/>
</dbReference>
<dbReference type="InParanoid" id="Q5KC52"/>
<dbReference type="InterPro" id="IPR027417">
    <property type="entry name" value="P-loop_NTPase"/>
</dbReference>
<protein>
    <recommendedName>
        <fullName evidence="3">D-glycerate 3-kinase</fullName>
    </recommendedName>
</protein>
<dbReference type="Gene3D" id="3.40.50.300">
    <property type="entry name" value="P-loop containing nucleotide triphosphate hydrolases"/>
    <property type="match status" value="1"/>
</dbReference>
<dbReference type="eggNOG" id="KOG2878">
    <property type="taxonomic scope" value="Eukaryota"/>
</dbReference>
<dbReference type="STRING" id="214684.Q5KC52"/>
<evidence type="ECO:0000313" key="1">
    <source>
        <dbReference type="EMBL" id="AAW45464.2"/>
    </source>
</evidence>
<dbReference type="RefSeq" id="XP_572771.2">
    <property type="nucleotide sequence ID" value="XM_572771.2"/>
</dbReference>
<keyword evidence="2" id="KW-1185">Reference proteome</keyword>
<evidence type="ECO:0008006" key="3">
    <source>
        <dbReference type="Google" id="ProtNLM"/>
    </source>
</evidence>
<dbReference type="SUPFAM" id="SSF52540">
    <property type="entry name" value="P-loop containing nucleoside triphosphate hydrolases"/>
    <property type="match status" value="1"/>
</dbReference>
<evidence type="ECO:0000313" key="2">
    <source>
        <dbReference type="Proteomes" id="UP000002149"/>
    </source>
</evidence>
<dbReference type="PaxDb" id="214684-Q5KC52"/>
<reference evidence="1 2" key="1">
    <citation type="journal article" date="2005" name="Science">
        <title>The genome of the basidiomycetous yeast and human pathogen Cryptococcus neoformans.</title>
        <authorList>
            <person name="Loftus B.J."/>
            <person name="Fung E."/>
            <person name="Roncaglia P."/>
            <person name="Rowley D."/>
            <person name="Amedeo P."/>
            <person name="Bruno D."/>
            <person name="Vamathevan J."/>
            <person name="Miranda M."/>
            <person name="Anderson I.J."/>
            <person name="Fraser J.A."/>
            <person name="Allen J.E."/>
            <person name="Bosdet I.E."/>
            <person name="Brent M.R."/>
            <person name="Chiu R."/>
            <person name="Doering T.L."/>
            <person name="Donlin M.J."/>
            <person name="D'Souza C.A."/>
            <person name="Fox D.S."/>
            <person name="Grinberg V."/>
            <person name="Fu J."/>
            <person name="Fukushima M."/>
            <person name="Haas B.J."/>
            <person name="Huang J.C."/>
            <person name="Janbon G."/>
            <person name="Jones S.J."/>
            <person name="Koo H.L."/>
            <person name="Krzywinski M.I."/>
            <person name="Kwon-Chung J.K."/>
            <person name="Lengeler K.B."/>
            <person name="Maiti R."/>
            <person name="Marra M.A."/>
            <person name="Marra R.E."/>
            <person name="Mathewson C.A."/>
            <person name="Mitchell T.G."/>
            <person name="Pertea M."/>
            <person name="Riggs F.R."/>
            <person name="Salzberg S.L."/>
            <person name="Schein J.E."/>
            <person name="Shvartsbeyn A."/>
            <person name="Shin H."/>
            <person name="Shumway M."/>
            <person name="Specht C.A."/>
            <person name="Suh B.B."/>
            <person name="Tenney A."/>
            <person name="Utterback T.R."/>
            <person name="Wickes B.L."/>
            <person name="Wortman J.R."/>
            <person name="Wye N.H."/>
            <person name="Kronstad J.W."/>
            <person name="Lodge J.K."/>
            <person name="Heitman J."/>
            <person name="Davis R.W."/>
            <person name="Fraser C.M."/>
            <person name="Hyman R.W."/>
        </authorList>
    </citation>
    <scope>NUCLEOTIDE SEQUENCE [LARGE SCALE GENOMIC DNA]</scope>
    <source>
        <strain evidence="2">JEC21 / ATCC MYA-565</strain>
    </source>
</reference>
<name>Q5KC52_CRYD1</name>
<dbReference type="FunCoup" id="Q5KC52">
    <property type="interactions" value="406"/>
</dbReference>
<dbReference type="AlphaFoldDB" id="Q5KC52"/>
<dbReference type="HOGENOM" id="CLU_056986_1_0_1"/>
<dbReference type="OrthoDB" id="347435at2759"/>
<dbReference type="GO" id="GO:0005737">
    <property type="term" value="C:cytoplasm"/>
    <property type="evidence" value="ECO:0000318"/>
    <property type="project" value="GO_Central"/>
</dbReference>
<dbReference type="EMBL" id="AE017349">
    <property type="protein sequence ID" value="AAW45464.2"/>
    <property type="molecule type" value="Genomic_DNA"/>
</dbReference>
<organism evidence="1 2">
    <name type="scientific">Cryptococcus deneoformans (strain JEC21 / ATCC MYA-565)</name>
    <name type="common">Cryptococcus neoformans var. neoformans serotype D</name>
    <dbReference type="NCBI Taxonomy" id="214684"/>
    <lineage>
        <taxon>Eukaryota</taxon>
        <taxon>Fungi</taxon>
        <taxon>Dikarya</taxon>
        <taxon>Basidiomycota</taxon>
        <taxon>Agaricomycotina</taxon>
        <taxon>Tremellomycetes</taxon>
        <taxon>Tremellales</taxon>
        <taxon>Cryptococcaceae</taxon>
        <taxon>Cryptococcus</taxon>
        <taxon>Cryptococcus neoformans species complex</taxon>
    </lineage>
</organism>
<proteinExistence type="predicted"/>
<accession>Q5KC52</accession>
<dbReference type="VEuPathDB" id="FungiDB:CNI00210"/>